<protein>
    <submittedName>
        <fullName evidence="1">Uncharacterized protein</fullName>
    </submittedName>
</protein>
<organism evidence="1 2">
    <name type="scientific">Tribonema minus</name>
    <dbReference type="NCBI Taxonomy" id="303371"/>
    <lineage>
        <taxon>Eukaryota</taxon>
        <taxon>Sar</taxon>
        <taxon>Stramenopiles</taxon>
        <taxon>Ochrophyta</taxon>
        <taxon>PX clade</taxon>
        <taxon>Xanthophyceae</taxon>
        <taxon>Tribonematales</taxon>
        <taxon>Tribonemataceae</taxon>
        <taxon>Tribonema</taxon>
    </lineage>
</organism>
<gene>
    <name evidence="1" type="ORF">JKP88DRAFT_139145</name>
</gene>
<name>A0A836CP41_9STRA</name>
<accession>A0A836CP41</accession>
<comment type="caution">
    <text evidence="1">The sequence shown here is derived from an EMBL/GenBank/DDBJ whole genome shotgun (WGS) entry which is preliminary data.</text>
</comment>
<dbReference type="AlphaFoldDB" id="A0A836CP41"/>
<dbReference type="Proteomes" id="UP000664859">
    <property type="component" value="Unassembled WGS sequence"/>
</dbReference>
<feature type="non-terminal residue" evidence="1">
    <location>
        <position position="314"/>
    </location>
</feature>
<feature type="non-terminal residue" evidence="1">
    <location>
        <position position="1"/>
    </location>
</feature>
<evidence type="ECO:0000313" key="2">
    <source>
        <dbReference type="Proteomes" id="UP000664859"/>
    </source>
</evidence>
<reference evidence="1" key="1">
    <citation type="submission" date="2021-02" db="EMBL/GenBank/DDBJ databases">
        <title>First Annotated Genome of the Yellow-green Alga Tribonema minus.</title>
        <authorList>
            <person name="Mahan K.M."/>
        </authorList>
    </citation>
    <scope>NUCLEOTIDE SEQUENCE</scope>
    <source>
        <strain evidence="1">UTEX B ZZ1240</strain>
    </source>
</reference>
<evidence type="ECO:0000313" key="1">
    <source>
        <dbReference type="EMBL" id="KAG5190466.1"/>
    </source>
</evidence>
<dbReference type="EMBL" id="JAFCMP010000034">
    <property type="protein sequence ID" value="KAG5190466.1"/>
    <property type="molecule type" value="Genomic_DNA"/>
</dbReference>
<sequence length="314" mass="34661">RDLLLDEFVAAMNSKLDGVSKSAYGDVLLLPRQAFMEMGQLERNDKCLCSLVTLNAARATCPHLRVLFVAHRWDHRGRPDGPKHEHYHTAVSFLDAHPELTHVFVDYSCVSQQQTTTRGYVRRIRAGHLRALPLVATRADALLLLPRREGRQAVRHTDPTEALQRGWVQLELLLARAARTPVHLHFRVGNQSRFVPLDLRASEGVAAAAAAAAAELLCDGPSAAAAAQRHDRALTFDVARACWSSTPEISAQLEALLDAAKRDLAAVEPQLRRQFLPLRTFDAAFAPASDALLGPVSKDEDRPELLRLLMYAAA</sequence>
<keyword evidence="2" id="KW-1185">Reference proteome</keyword>
<proteinExistence type="predicted"/>